<evidence type="ECO:0000256" key="4">
    <source>
        <dbReference type="ARBA" id="ARBA00022989"/>
    </source>
</evidence>
<evidence type="ECO:0000256" key="1">
    <source>
        <dbReference type="ARBA" id="ARBA00004141"/>
    </source>
</evidence>
<evidence type="ECO:0000313" key="7">
    <source>
        <dbReference type="EMBL" id="KAF9600234.1"/>
    </source>
</evidence>
<feature type="transmembrane region" description="Helical" evidence="6">
    <location>
        <begin position="28"/>
        <end position="47"/>
    </location>
</feature>
<dbReference type="Proteomes" id="UP000631114">
    <property type="component" value="Unassembled WGS sequence"/>
</dbReference>
<sequence>IGGGLLVFQTFLYPLIERILGPVMVSRVAAVGFMTLSVPVLQSYPFIAMLSGFSFLILLNCASMLMNVLTIVIATRLYVLHNNAVDQKQKGAANGIDMTEMSLFRGLGPAIGGFL</sequence>
<evidence type="ECO:0000313" key="8">
    <source>
        <dbReference type="Proteomes" id="UP000631114"/>
    </source>
</evidence>
<keyword evidence="3 6" id="KW-0812">Transmembrane</keyword>
<organism evidence="7 8">
    <name type="scientific">Coptis chinensis</name>
    <dbReference type="NCBI Taxonomy" id="261450"/>
    <lineage>
        <taxon>Eukaryota</taxon>
        <taxon>Viridiplantae</taxon>
        <taxon>Streptophyta</taxon>
        <taxon>Embryophyta</taxon>
        <taxon>Tracheophyta</taxon>
        <taxon>Spermatophyta</taxon>
        <taxon>Magnoliopsida</taxon>
        <taxon>Ranunculales</taxon>
        <taxon>Ranunculaceae</taxon>
        <taxon>Coptidoideae</taxon>
        <taxon>Coptis</taxon>
    </lineage>
</organism>
<gene>
    <name evidence="7" type="ORF">IFM89_005058</name>
</gene>
<keyword evidence="8" id="KW-1185">Reference proteome</keyword>
<feature type="non-terminal residue" evidence="7">
    <location>
        <position position="1"/>
    </location>
</feature>
<proteinExistence type="predicted"/>
<dbReference type="AlphaFoldDB" id="A0A835LQX8"/>
<name>A0A835LQX8_9MAGN</name>
<dbReference type="PANTHER" id="PTHR23504">
    <property type="entry name" value="MAJOR FACILITATOR SUPERFAMILY DOMAIN-CONTAINING PROTEIN 10"/>
    <property type="match status" value="1"/>
</dbReference>
<evidence type="ECO:0000256" key="3">
    <source>
        <dbReference type="ARBA" id="ARBA00022692"/>
    </source>
</evidence>
<reference evidence="7 8" key="1">
    <citation type="submission" date="2020-10" db="EMBL/GenBank/DDBJ databases">
        <title>The Coptis chinensis genome and diversification of protoberbering-type alkaloids.</title>
        <authorList>
            <person name="Wang B."/>
            <person name="Shu S."/>
            <person name="Song C."/>
            <person name="Liu Y."/>
        </authorList>
    </citation>
    <scope>NUCLEOTIDE SEQUENCE [LARGE SCALE GENOMIC DNA]</scope>
    <source>
        <strain evidence="7">HL-2020</strain>
        <tissue evidence="7">Leaf</tissue>
    </source>
</reference>
<feature type="transmembrane region" description="Helical" evidence="6">
    <location>
        <begin position="53"/>
        <end position="79"/>
    </location>
</feature>
<protein>
    <submittedName>
        <fullName evidence="7">Uncharacterized protein</fullName>
    </submittedName>
</protein>
<evidence type="ECO:0000256" key="5">
    <source>
        <dbReference type="ARBA" id="ARBA00023136"/>
    </source>
</evidence>
<dbReference type="EMBL" id="JADFTS010000006">
    <property type="protein sequence ID" value="KAF9600234.1"/>
    <property type="molecule type" value="Genomic_DNA"/>
</dbReference>
<dbReference type="GO" id="GO:0016020">
    <property type="term" value="C:membrane"/>
    <property type="evidence" value="ECO:0007669"/>
    <property type="project" value="UniProtKB-SubCell"/>
</dbReference>
<keyword evidence="2" id="KW-0813">Transport</keyword>
<dbReference type="PANTHER" id="PTHR23504:SF15">
    <property type="entry name" value="MAJOR FACILITATOR SUPERFAMILY (MFS) PROFILE DOMAIN-CONTAINING PROTEIN"/>
    <property type="match status" value="1"/>
</dbReference>
<comment type="subcellular location">
    <subcellularLocation>
        <location evidence="1">Membrane</location>
        <topology evidence="1">Multi-pass membrane protein</topology>
    </subcellularLocation>
</comment>
<keyword evidence="4 6" id="KW-1133">Transmembrane helix</keyword>
<evidence type="ECO:0000256" key="2">
    <source>
        <dbReference type="ARBA" id="ARBA00022448"/>
    </source>
</evidence>
<evidence type="ECO:0000256" key="6">
    <source>
        <dbReference type="SAM" id="Phobius"/>
    </source>
</evidence>
<dbReference type="OrthoDB" id="1430838at2759"/>
<accession>A0A835LQX8</accession>
<keyword evidence="5 6" id="KW-0472">Membrane</keyword>
<comment type="caution">
    <text evidence="7">The sequence shown here is derived from an EMBL/GenBank/DDBJ whole genome shotgun (WGS) entry which is preliminary data.</text>
</comment>